<accession>A0ABP5HD90</accession>
<dbReference type="Proteomes" id="UP001500016">
    <property type="component" value="Unassembled WGS sequence"/>
</dbReference>
<gene>
    <name evidence="2" type="ORF">GCM10009801_20640</name>
</gene>
<evidence type="ECO:0000256" key="1">
    <source>
        <dbReference type="SAM" id="MobiDB-lite"/>
    </source>
</evidence>
<proteinExistence type="predicted"/>
<evidence type="ECO:0000313" key="2">
    <source>
        <dbReference type="EMBL" id="GAA2070134.1"/>
    </source>
</evidence>
<sequence>MRRDQPLLAEDLEGLPQRRTAHPEALSERVLAGQPLTGAVHTGPDLVGERAGDALMFVDLLMTLLANLSRHVCTLTGQDWTGP</sequence>
<comment type="caution">
    <text evidence="2">The sequence shown here is derived from an EMBL/GenBank/DDBJ whole genome shotgun (WGS) entry which is preliminary data.</text>
</comment>
<reference evidence="3" key="1">
    <citation type="journal article" date="2019" name="Int. J. Syst. Evol. Microbiol.">
        <title>The Global Catalogue of Microorganisms (GCM) 10K type strain sequencing project: providing services to taxonomists for standard genome sequencing and annotation.</title>
        <authorList>
            <consortium name="The Broad Institute Genomics Platform"/>
            <consortium name="The Broad Institute Genome Sequencing Center for Infectious Disease"/>
            <person name="Wu L."/>
            <person name="Ma J."/>
        </authorList>
    </citation>
    <scope>NUCLEOTIDE SEQUENCE [LARGE SCALE GENOMIC DNA]</scope>
    <source>
        <strain evidence="3">JCM 15478</strain>
    </source>
</reference>
<organism evidence="2 3">
    <name type="scientific">Streptomyces albiaxialis</name>
    <dbReference type="NCBI Taxonomy" id="329523"/>
    <lineage>
        <taxon>Bacteria</taxon>
        <taxon>Bacillati</taxon>
        <taxon>Actinomycetota</taxon>
        <taxon>Actinomycetes</taxon>
        <taxon>Kitasatosporales</taxon>
        <taxon>Streptomycetaceae</taxon>
        <taxon>Streptomyces</taxon>
    </lineage>
</organism>
<name>A0ABP5HD90_9ACTN</name>
<keyword evidence="3" id="KW-1185">Reference proteome</keyword>
<evidence type="ECO:0000313" key="3">
    <source>
        <dbReference type="Proteomes" id="UP001500016"/>
    </source>
</evidence>
<dbReference type="EMBL" id="BAAAPE010000005">
    <property type="protein sequence ID" value="GAA2070134.1"/>
    <property type="molecule type" value="Genomic_DNA"/>
</dbReference>
<protein>
    <submittedName>
        <fullName evidence="2">Uncharacterized protein</fullName>
    </submittedName>
</protein>
<feature type="region of interest" description="Disordered" evidence="1">
    <location>
        <begin position="1"/>
        <end position="22"/>
    </location>
</feature>